<dbReference type="CDD" id="cd04301">
    <property type="entry name" value="NAT_SF"/>
    <property type="match status" value="1"/>
</dbReference>
<evidence type="ECO:0000313" key="4">
    <source>
        <dbReference type="EMBL" id="SFJ08045.1"/>
    </source>
</evidence>
<dbReference type="Proteomes" id="UP000198670">
    <property type="component" value="Unassembled WGS sequence"/>
</dbReference>
<dbReference type="PROSITE" id="PS51186">
    <property type="entry name" value="GNAT"/>
    <property type="match status" value="1"/>
</dbReference>
<sequence length="150" mass="17245">MTKLVRTDSNSTDFVVLVRLLDADLAQRDGDEHAFYHQFNKIDHIKYVVVAYENDKPIGCGAIKEYAPDTMEIKRMYALPEFRGQGIATRILTELETWAAELGYKRCILETGKKQPEAIALYKKSHYMPIENYGPYIGVENSVCFEKKMN</sequence>
<dbReference type="PANTHER" id="PTHR43877">
    <property type="entry name" value="AMINOALKYLPHOSPHONATE N-ACETYLTRANSFERASE-RELATED-RELATED"/>
    <property type="match status" value="1"/>
</dbReference>
<dbReference type="PANTHER" id="PTHR43877:SF2">
    <property type="entry name" value="AMINOALKYLPHOSPHONATE N-ACETYLTRANSFERASE-RELATED"/>
    <property type="match status" value="1"/>
</dbReference>
<dbReference type="Pfam" id="PF00583">
    <property type="entry name" value="Acetyltransf_1"/>
    <property type="match status" value="1"/>
</dbReference>
<dbReference type="RefSeq" id="WP_090628208.1">
    <property type="nucleotide sequence ID" value="NZ_FOQO01000007.1"/>
</dbReference>
<dbReference type="Gene3D" id="3.40.630.30">
    <property type="match status" value="1"/>
</dbReference>
<dbReference type="InterPro" id="IPR016181">
    <property type="entry name" value="Acyl_CoA_acyltransferase"/>
</dbReference>
<evidence type="ECO:0000256" key="1">
    <source>
        <dbReference type="ARBA" id="ARBA00022679"/>
    </source>
</evidence>
<keyword evidence="5" id="KW-1185">Reference proteome</keyword>
<feature type="domain" description="N-acetyltransferase" evidence="3">
    <location>
        <begin position="3"/>
        <end position="150"/>
    </location>
</feature>
<evidence type="ECO:0000259" key="3">
    <source>
        <dbReference type="PROSITE" id="PS51186"/>
    </source>
</evidence>
<name>A0A1I3NFQ7_9SPHI</name>
<gene>
    <name evidence="4" type="ORF">SAMN05444682_107192</name>
</gene>
<keyword evidence="2" id="KW-0012">Acyltransferase</keyword>
<evidence type="ECO:0000313" key="5">
    <source>
        <dbReference type="Proteomes" id="UP000198670"/>
    </source>
</evidence>
<dbReference type="GO" id="GO:0016747">
    <property type="term" value="F:acyltransferase activity, transferring groups other than amino-acyl groups"/>
    <property type="evidence" value="ECO:0007669"/>
    <property type="project" value="InterPro"/>
</dbReference>
<proteinExistence type="predicted"/>
<dbReference type="EMBL" id="FOQO01000007">
    <property type="protein sequence ID" value="SFJ08045.1"/>
    <property type="molecule type" value="Genomic_DNA"/>
</dbReference>
<organism evidence="4 5">
    <name type="scientific">Parapedobacter indicus</name>
    <dbReference type="NCBI Taxonomy" id="1477437"/>
    <lineage>
        <taxon>Bacteria</taxon>
        <taxon>Pseudomonadati</taxon>
        <taxon>Bacteroidota</taxon>
        <taxon>Sphingobacteriia</taxon>
        <taxon>Sphingobacteriales</taxon>
        <taxon>Sphingobacteriaceae</taxon>
        <taxon>Parapedobacter</taxon>
    </lineage>
</organism>
<dbReference type="SUPFAM" id="SSF55729">
    <property type="entry name" value="Acyl-CoA N-acyltransferases (Nat)"/>
    <property type="match status" value="1"/>
</dbReference>
<dbReference type="STRING" id="1477437.SAMN05444682_107192"/>
<protein>
    <submittedName>
        <fullName evidence="4">Acetyltransferase (GNAT) family protein</fullName>
    </submittedName>
</protein>
<reference evidence="4 5" key="1">
    <citation type="submission" date="2016-10" db="EMBL/GenBank/DDBJ databases">
        <authorList>
            <person name="de Groot N.N."/>
        </authorList>
    </citation>
    <scope>NUCLEOTIDE SEQUENCE [LARGE SCALE GENOMIC DNA]</scope>
    <source>
        <strain evidence="4 5">RK1</strain>
    </source>
</reference>
<dbReference type="OrthoDB" id="9803233at2"/>
<accession>A0A1I3NFQ7</accession>
<dbReference type="AlphaFoldDB" id="A0A1I3NFQ7"/>
<evidence type="ECO:0000256" key="2">
    <source>
        <dbReference type="ARBA" id="ARBA00023315"/>
    </source>
</evidence>
<dbReference type="InterPro" id="IPR000182">
    <property type="entry name" value="GNAT_dom"/>
</dbReference>
<keyword evidence="1 4" id="KW-0808">Transferase</keyword>
<dbReference type="InterPro" id="IPR050832">
    <property type="entry name" value="Bact_Acetyltransf"/>
</dbReference>